<accession>A0A4R5TTS7</accession>
<dbReference type="Proteomes" id="UP000294796">
    <property type="component" value="Unassembled WGS sequence"/>
</dbReference>
<sequence length="151" mass="16571">MIRRLLYRSRQAYEFGTDDLLRLLLAARRYNGAQGVTGLLLFREGLFMQLLEGARTDVEMLYARIAQDPRHREVEMLQIADGVERMMPGWQMGYAQAPQIDGKDVFSGLVTDAGALQLLARAGDRSSGIAATMRGFLAGEGAPPAPGVATR</sequence>
<dbReference type="Gene3D" id="3.30.70.100">
    <property type="match status" value="1"/>
</dbReference>
<dbReference type="SMART" id="SM01034">
    <property type="entry name" value="BLUF"/>
    <property type="match status" value="1"/>
</dbReference>
<proteinExistence type="predicted"/>
<dbReference type="EMBL" id="SMTF01000005">
    <property type="protein sequence ID" value="TDK24422.1"/>
    <property type="molecule type" value="Genomic_DNA"/>
</dbReference>
<name>A0A4R5TTS7_9GAMM</name>
<gene>
    <name evidence="2" type="ORF">E2F46_09080</name>
</gene>
<reference evidence="2 3" key="1">
    <citation type="submission" date="2019-03" db="EMBL/GenBank/DDBJ databases">
        <title>Luteimonas zhaokaii sp.nov., isolated from the rectal contents of Plateau pika in Yushu, Qinghai Province, China.</title>
        <authorList>
            <person name="Zhang G."/>
        </authorList>
    </citation>
    <scope>NUCLEOTIDE SEQUENCE [LARGE SCALE GENOMIC DNA]</scope>
    <source>
        <strain evidence="2 3">B9</strain>
    </source>
</reference>
<evidence type="ECO:0000259" key="1">
    <source>
        <dbReference type="PROSITE" id="PS50925"/>
    </source>
</evidence>
<dbReference type="SUPFAM" id="SSF54975">
    <property type="entry name" value="Acylphosphatase/BLUF domain-like"/>
    <property type="match status" value="1"/>
</dbReference>
<feature type="domain" description="BLUF" evidence="1">
    <location>
        <begin position="2"/>
        <end position="93"/>
    </location>
</feature>
<protein>
    <submittedName>
        <fullName evidence="2">BLUF domain-containing protein</fullName>
    </submittedName>
</protein>
<dbReference type="InterPro" id="IPR007024">
    <property type="entry name" value="BLUF_domain"/>
</dbReference>
<comment type="caution">
    <text evidence="2">The sequence shown here is derived from an EMBL/GenBank/DDBJ whole genome shotgun (WGS) entry which is preliminary data.</text>
</comment>
<evidence type="ECO:0000313" key="2">
    <source>
        <dbReference type="EMBL" id="TDK24422.1"/>
    </source>
</evidence>
<dbReference type="OrthoDB" id="557705at2"/>
<dbReference type="RefSeq" id="WP_133321754.1">
    <property type="nucleotide sequence ID" value="NZ_SMTF01000005.1"/>
</dbReference>
<evidence type="ECO:0000313" key="3">
    <source>
        <dbReference type="Proteomes" id="UP000294796"/>
    </source>
</evidence>
<dbReference type="GO" id="GO:0009882">
    <property type="term" value="F:blue light photoreceptor activity"/>
    <property type="evidence" value="ECO:0007669"/>
    <property type="project" value="InterPro"/>
</dbReference>
<organism evidence="2 3">
    <name type="scientific">Luteimonas aestuarii</name>
    <dbReference type="NCBI Taxonomy" id="453837"/>
    <lineage>
        <taxon>Bacteria</taxon>
        <taxon>Pseudomonadati</taxon>
        <taxon>Pseudomonadota</taxon>
        <taxon>Gammaproteobacteria</taxon>
        <taxon>Lysobacterales</taxon>
        <taxon>Lysobacteraceae</taxon>
        <taxon>Luteimonas</taxon>
    </lineage>
</organism>
<dbReference type="InterPro" id="IPR036046">
    <property type="entry name" value="Acylphosphatase-like_dom_sf"/>
</dbReference>
<dbReference type="Pfam" id="PF04940">
    <property type="entry name" value="BLUF"/>
    <property type="match status" value="1"/>
</dbReference>
<dbReference type="PROSITE" id="PS50925">
    <property type="entry name" value="BLUF"/>
    <property type="match status" value="1"/>
</dbReference>
<keyword evidence="3" id="KW-1185">Reference proteome</keyword>
<dbReference type="GO" id="GO:0071949">
    <property type="term" value="F:FAD binding"/>
    <property type="evidence" value="ECO:0007669"/>
    <property type="project" value="InterPro"/>
</dbReference>
<dbReference type="AlphaFoldDB" id="A0A4R5TTS7"/>